<protein>
    <submittedName>
        <fullName evidence="1">Uncharacterized protein</fullName>
    </submittedName>
</protein>
<gene>
    <name evidence="1" type="ORF">Pint_29050</name>
</gene>
<keyword evidence="2" id="KW-1185">Reference proteome</keyword>
<organism evidence="1 2">
    <name type="scientific">Pistacia integerrima</name>
    <dbReference type="NCBI Taxonomy" id="434235"/>
    <lineage>
        <taxon>Eukaryota</taxon>
        <taxon>Viridiplantae</taxon>
        <taxon>Streptophyta</taxon>
        <taxon>Embryophyta</taxon>
        <taxon>Tracheophyta</taxon>
        <taxon>Spermatophyta</taxon>
        <taxon>Magnoliopsida</taxon>
        <taxon>eudicotyledons</taxon>
        <taxon>Gunneridae</taxon>
        <taxon>Pentapetalae</taxon>
        <taxon>rosids</taxon>
        <taxon>malvids</taxon>
        <taxon>Sapindales</taxon>
        <taxon>Anacardiaceae</taxon>
        <taxon>Pistacia</taxon>
    </lineage>
</organism>
<accession>A0ACC0X0G7</accession>
<name>A0ACC0X0G7_9ROSI</name>
<comment type="caution">
    <text evidence="1">The sequence shown here is derived from an EMBL/GenBank/DDBJ whole genome shotgun (WGS) entry which is preliminary data.</text>
</comment>
<dbReference type="EMBL" id="CM047750">
    <property type="protein sequence ID" value="KAJ0007152.1"/>
    <property type="molecule type" value="Genomic_DNA"/>
</dbReference>
<proteinExistence type="predicted"/>
<reference evidence="2" key="1">
    <citation type="journal article" date="2023" name="G3 (Bethesda)">
        <title>Genome assembly and association tests identify interacting loci associated with vigor, precocity, and sex in interspecific pistachio rootstocks.</title>
        <authorList>
            <person name="Palmer W."/>
            <person name="Jacygrad E."/>
            <person name="Sagayaradj S."/>
            <person name="Cavanaugh K."/>
            <person name="Han R."/>
            <person name="Bertier L."/>
            <person name="Beede B."/>
            <person name="Kafkas S."/>
            <person name="Golino D."/>
            <person name="Preece J."/>
            <person name="Michelmore R."/>
        </authorList>
    </citation>
    <scope>NUCLEOTIDE SEQUENCE [LARGE SCALE GENOMIC DNA]</scope>
</reference>
<dbReference type="Proteomes" id="UP001163603">
    <property type="component" value="Chromosome 15"/>
</dbReference>
<sequence>MMNLQQVVPPKSTANGFGRRRGEREGGTRLENKLPSGKSNSARVTSTVPIGALSGGKFGGFESPSHDRLLYVTTSLIGLPVDVQTKNGSIYSGIFHATSDEKEFGVILKMARLTKDGNPRGQKMESVSKAPSSIFVIPASELVQVTAKEVAVTRDGLASELQREKQHEIMIDSYISQSRHVDVERELEPWIPDDDAPHLPELENIFDGPWNRNWDQFEINETLFGVKTTFDEELYTTKLLRGPKTKELEREAMRIAREIEGEDTQDLHLAEERGMNLHESFDIDEETRFSSVYRDSALDDSGYEEDEDIMLDSRNDETFGGPSGSVSQRPADFTSGKRNVAARVSSSSSLVDEAQSSHSSTVADPQRLVSYDLVRQMASETPHKSISTLDSEKRFEIYRVHENLPGEHGGNNDAKEFLDKHLLPEDAQLSKSEDSESLESNVDGFDKVGLSANASAYAPSRAPSKSNEKTSSPGEQLEAPAPSKAPGEPQSVISRGRPGSSASSTSECAVAASASSGPGLSPSSSGGSMSSERSTLNPHAKEFKLNPNAKSFVPSQAGARPQSPVTDSPFYHPPNVSAVPHIPGMPVGFGIGPAFAGHQPVIYNPQVPMQSPQAYYHPHGPQYGQQMVVGQSRPLFYMQSYQQPEMPYKGREF</sequence>
<evidence type="ECO:0000313" key="1">
    <source>
        <dbReference type="EMBL" id="KAJ0007152.1"/>
    </source>
</evidence>
<evidence type="ECO:0000313" key="2">
    <source>
        <dbReference type="Proteomes" id="UP001163603"/>
    </source>
</evidence>